<evidence type="ECO:0000313" key="1">
    <source>
        <dbReference type="EMBL" id="VUZ57205.1"/>
    </source>
</evidence>
<dbReference type="EMBL" id="CABIJS010000713">
    <property type="protein sequence ID" value="VUZ57205.1"/>
    <property type="molecule type" value="Genomic_DNA"/>
</dbReference>
<proteinExistence type="predicted"/>
<reference evidence="1 2" key="1">
    <citation type="submission" date="2019-07" db="EMBL/GenBank/DDBJ databases">
        <authorList>
            <person name="Jastrzebski P J."/>
            <person name="Paukszto L."/>
            <person name="Jastrzebski P J."/>
        </authorList>
    </citation>
    <scope>NUCLEOTIDE SEQUENCE [LARGE SCALE GENOMIC DNA]</scope>
    <source>
        <strain evidence="1 2">WMS-il1</strain>
    </source>
</reference>
<gene>
    <name evidence="1" type="ORF">WMSIL1_LOCUS14686</name>
</gene>
<accession>A0A564ZCH6</accession>
<sequence length="95" mass="11088">MLEYYMYLSVVGREAKDIHKYTSISHRPACYAGNHLKFLFILNKNLSALLLNLMDAYNNFRNPIADSNLIEIHETRTCLIKKPSDTADIFQYPKF</sequence>
<organism evidence="1 2">
    <name type="scientific">Hymenolepis diminuta</name>
    <name type="common">Rat tapeworm</name>
    <dbReference type="NCBI Taxonomy" id="6216"/>
    <lineage>
        <taxon>Eukaryota</taxon>
        <taxon>Metazoa</taxon>
        <taxon>Spiralia</taxon>
        <taxon>Lophotrochozoa</taxon>
        <taxon>Platyhelminthes</taxon>
        <taxon>Cestoda</taxon>
        <taxon>Eucestoda</taxon>
        <taxon>Cyclophyllidea</taxon>
        <taxon>Hymenolepididae</taxon>
        <taxon>Hymenolepis</taxon>
    </lineage>
</organism>
<name>A0A564ZCH6_HYMDI</name>
<dbReference type="AlphaFoldDB" id="A0A564ZCH6"/>
<dbReference type="Proteomes" id="UP000321570">
    <property type="component" value="Unassembled WGS sequence"/>
</dbReference>
<protein>
    <submittedName>
        <fullName evidence="1">Uncharacterized protein</fullName>
    </submittedName>
</protein>
<evidence type="ECO:0000313" key="2">
    <source>
        <dbReference type="Proteomes" id="UP000321570"/>
    </source>
</evidence>
<keyword evidence="2" id="KW-1185">Reference proteome</keyword>